<evidence type="ECO:0000313" key="3">
    <source>
        <dbReference type="Proteomes" id="UP000186817"/>
    </source>
</evidence>
<feature type="region of interest" description="Disordered" evidence="1">
    <location>
        <begin position="160"/>
        <end position="183"/>
    </location>
</feature>
<evidence type="ECO:0000313" key="2">
    <source>
        <dbReference type="EMBL" id="OLQ09308.1"/>
    </source>
</evidence>
<protein>
    <submittedName>
        <fullName evidence="2">Uncharacterized protein</fullName>
    </submittedName>
</protein>
<dbReference type="AlphaFoldDB" id="A0A1Q9EPK2"/>
<dbReference type="EMBL" id="LSRX01000099">
    <property type="protein sequence ID" value="OLQ09308.1"/>
    <property type="molecule type" value="Genomic_DNA"/>
</dbReference>
<accession>A0A1Q9EPK2</accession>
<organism evidence="2 3">
    <name type="scientific">Symbiodinium microadriaticum</name>
    <name type="common">Dinoflagellate</name>
    <name type="synonym">Zooxanthella microadriatica</name>
    <dbReference type="NCBI Taxonomy" id="2951"/>
    <lineage>
        <taxon>Eukaryota</taxon>
        <taxon>Sar</taxon>
        <taxon>Alveolata</taxon>
        <taxon>Dinophyceae</taxon>
        <taxon>Suessiales</taxon>
        <taxon>Symbiodiniaceae</taxon>
        <taxon>Symbiodinium</taxon>
    </lineage>
</organism>
<evidence type="ECO:0000256" key="1">
    <source>
        <dbReference type="SAM" id="MobiDB-lite"/>
    </source>
</evidence>
<sequence>MILYMSAPSSSEGYKDLEASKAEQRLVQFLALSGCEMVMREILCPEPDSGADVEDYELPGDKGRYRGLMLQLLWLGISSDRVRESRSHERLSRLYCLNFLLFPRAAVSWQVVSAREALRERMGQLASAEALSETWSKTRSVMVDLGHALRVAVAPKAVPRRVPPGGELTASPSPKHKEEEPAKVDFTMVKGLLPKADMEIRPPVFGGSQ</sequence>
<reference evidence="2 3" key="1">
    <citation type="submission" date="2016-02" db="EMBL/GenBank/DDBJ databases">
        <title>Genome analysis of coral dinoflagellate symbionts highlights evolutionary adaptations to a symbiotic lifestyle.</title>
        <authorList>
            <person name="Aranda M."/>
            <person name="Li Y."/>
            <person name="Liew Y.J."/>
            <person name="Baumgarten S."/>
            <person name="Simakov O."/>
            <person name="Wilson M."/>
            <person name="Piel J."/>
            <person name="Ashoor H."/>
            <person name="Bougouffa S."/>
            <person name="Bajic V.B."/>
            <person name="Ryu T."/>
            <person name="Ravasi T."/>
            <person name="Bayer T."/>
            <person name="Micklem G."/>
            <person name="Kim H."/>
            <person name="Bhak J."/>
            <person name="Lajeunesse T.C."/>
            <person name="Voolstra C.R."/>
        </authorList>
    </citation>
    <scope>NUCLEOTIDE SEQUENCE [LARGE SCALE GENOMIC DNA]</scope>
    <source>
        <strain evidence="2 3">CCMP2467</strain>
    </source>
</reference>
<proteinExistence type="predicted"/>
<dbReference type="OrthoDB" id="10544705at2759"/>
<gene>
    <name evidence="2" type="ORF">AK812_SmicGene7079</name>
</gene>
<comment type="caution">
    <text evidence="2">The sequence shown here is derived from an EMBL/GenBank/DDBJ whole genome shotgun (WGS) entry which is preliminary data.</text>
</comment>
<dbReference type="Proteomes" id="UP000186817">
    <property type="component" value="Unassembled WGS sequence"/>
</dbReference>
<keyword evidence="3" id="KW-1185">Reference proteome</keyword>
<name>A0A1Q9EPK2_SYMMI</name>